<sequence length="108" mass="11524">MDRPIFNQNHSGSGNNVVNIGRQRFEVTATILNEILRSLKDNGFHHATFASIGGDASDRAVSAIREFLARNGVTSDLTVRAGIAMISGHQQLGPVEINGSHVSVNASL</sequence>
<evidence type="ECO:0000313" key="3">
    <source>
        <dbReference type="Proteomes" id="UP000325933"/>
    </source>
</evidence>
<dbReference type="Proteomes" id="UP000326364">
    <property type="component" value="Unassembled WGS sequence"/>
</dbReference>
<accession>A0A5J5I9C2</accession>
<reference evidence="3 4" key="1">
    <citation type="submission" date="2019-09" db="EMBL/GenBank/DDBJ databases">
        <authorList>
            <person name="Feng G."/>
        </authorList>
    </citation>
    <scope>NUCLEOTIDE SEQUENCE [LARGE SCALE GENOMIC DNA]</scope>
    <source>
        <strain evidence="2 3">KACC 19283</strain>
        <strain evidence="1 4">KACC 19284</strain>
    </source>
</reference>
<evidence type="ECO:0000313" key="1">
    <source>
        <dbReference type="EMBL" id="KAA9020743.1"/>
    </source>
</evidence>
<evidence type="ECO:0000313" key="2">
    <source>
        <dbReference type="EMBL" id="KAA9033069.1"/>
    </source>
</evidence>
<proteinExistence type="predicted"/>
<dbReference type="AlphaFoldDB" id="A0A5J5I9C2"/>
<keyword evidence="4" id="KW-1185">Reference proteome</keyword>
<gene>
    <name evidence="2" type="ORF">F4U95_03505</name>
    <name evidence="1" type="ORF">F4U96_03505</name>
</gene>
<dbReference type="EMBL" id="VYQA01000002">
    <property type="protein sequence ID" value="KAA9033069.1"/>
    <property type="molecule type" value="Genomic_DNA"/>
</dbReference>
<protein>
    <submittedName>
        <fullName evidence="2">Uncharacterized protein</fullName>
    </submittedName>
</protein>
<comment type="caution">
    <text evidence="2">The sequence shown here is derived from an EMBL/GenBank/DDBJ whole genome shotgun (WGS) entry which is preliminary data.</text>
</comment>
<dbReference type="EMBL" id="VYQB01000002">
    <property type="protein sequence ID" value="KAA9020743.1"/>
    <property type="molecule type" value="Genomic_DNA"/>
</dbReference>
<evidence type="ECO:0000313" key="4">
    <source>
        <dbReference type="Proteomes" id="UP000326364"/>
    </source>
</evidence>
<dbReference type="RefSeq" id="WP_150424586.1">
    <property type="nucleotide sequence ID" value="NZ_VYQA01000002.1"/>
</dbReference>
<organism evidence="2 3">
    <name type="scientific">Sphingobium limneticum</name>
    <dbReference type="NCBI Taxonomy" id="1007511"/>
    <lineage>
        <taxon>Bacteria</taxon>
        <taxon>Pseudomonadati</taxon>
        <taxon>Pseudomonadota</taxon>
        <taxon>Alphaproteobacteria</taxon>
        <taxon>Sphingomonadales</taxon>
        <taxon>Sphingomonadaceae</taxon>
        <taxon>Sphingobium</taxon>
    </lineage>
</organism>
<dbReference type="Proteomes" id="UP000325933">
    <property type="component" value="Unassembled WGS sequence"/>
</dbReference>
<name>A0A5J5I9C2_9SPHN</name>